<feature type="compositionally biased region" description="Basic residues" evidence="1">
    <location>
        <begin position="21"/>
        <end position="33"/>
    </location>
</feature>
<feature type="compositionally biased region" description="Pro residues" evidence="1">
    <location>
        <begin position="38"/>
        <end position="48"/>
    </location>
</feature>
<dbReference type="Proteomes" id="UP000236291">
    <property type="component" value="Unassembled WGS sequence"/>
</dbReference>
<reference evidence="2 3" key="2">
    <citation type="journal article" date="2017" name="Front. Plant Sci.">
        <title>Gene Classification and Mining of Molecular Markers Useful in Red Clover (Trifolium pratense) Breeding.</title>
        <authorList>
            <person name="Istvanek J."/>
            <person name="Dluhosova J."/>
            <person name="Dluhos P."/>
            <person name="Patkova L."/>
            <person name="Nedelnik J."/>
            <person name="Repkova J."/>
        </authorList>
    </citation>
    <scope>NUCLEOTIDE SEQUENCE [LARGE SCALE GENOMIC DNA]</scope>
    <source>
        <strain evidence="3">cv. Tatra</strain>
        <tissue evidence="2">Young leaves</tissue>
    </source>
</reference>
<proteinExistence type="predicted"/>
<feature type="compositionally biased region" description="Basic and acidic residues" evidence="1">
    <location>
        <begin position="1"/>
        <end position="20"/>
    </location>
</feature>
<reference evidence="2 3" key="1">
    <citation type="journal article" date="2014" name="Am. J. Bot.">
        <title>Genome assembly and annotation for red clover (Trifolium pratense; Fabaceae).</title>
        <authorList>
            <person name="Istvanek J."/>
            <person name="Jaros M."/>
            <person name="Krenek A."/>
            <person name="Repkova J."/>
        </authorList>
    </citation>
    <scope>NUCLEOTIDE SEQUENCE [LARGE SCALE GENOMIC DNA]</scope>
    <source>
        <strain evidence="3">cv. Tatra</strain>
        <tissue evidence="2">Young leaves</tissue>
    </source>
</reference>
<comment type="caution">
    <text evidence="2">The sequence shown here is derived from an EMBL/GenBank/DDBJ whole genome shotgun (WGS) entry which is preliminary data.</text>
</comment>
<name>A0A2K3KSW0_TRIPR</name>
<evidence type="ECO:0000313" key="2">
    <source>
        <dbReference type="EMBL" id="PNX69370.1"/>
    </source>
</evidence>
<dbReference type="EMBL" id="ASHM01247643">
    <property type="protein sequence ID" value="PNX69370.1"/>
    <property type="molecule type" value="Genomic_DNA"/>
</dbReference>
<accession>A0A2K3KSW0</accession>
<gene>
    <name evidence="2" type="ORF">L195_g064400</name>
</gene>
<organism evidence="2 3">
    <name type="scientific">Trifolium pratense</name>
    <name type="common">Red clover</name>
    <dbReference type="NCBI Taxonomy" id="57577"/>
    <lineage>
        <taxon>Eukaryota</taxon>
        <taxon>Viridiplantae</taxon>
        <taxon>Streptophyta</taxon>
        <taxon>Embryophyta</taxon>
        <taxon>Tracheophyta</taxon>
        <taxon>Spermatophyta</taxon>
        <taxon>Magnoliopsida</taxon>
        <taxon>eudicotyledons</taxon>
        <taxon>Gunneridae</taxon>
        <taxon>Pentapetalae</taxon>
        <taxon>rosids</taxon>
        <taxon>fabids</taxon>
        <taxon>Fabales</taxon>
        <taxon>Fabaceae</taxon>
        <taxon>Papilionoideae</taxon>
        <taxon>50 kb inversion clade</taxon>
        <taxon>NPAAA clade</taxon>
        <taxon>Hologalegina</taxon>
        <taxon>IRL clade</taxon>
        <taxon>Trifolieae</taxon>
        <taxon>Trifolium</taxon>
    </lineage>
</organism>
<sequence length="48" mass="5593">MQAQGRRLDEQNERIAALERGRRRRKTNSPPRRHQADPSPPRPAAVKH</sequence>
<protein>
    <submittedName>
        <fullName evidence="2">Uncharacterized protein</fullName>
    </submittedName>
</protein>
<feature type="region of interest" description="Disordered" evidence="1">
    <location>
        <begin position="1"/>
        <end position="48"/>
    </location>
</feature>
<dbReference type="AlphaFoldDB" id="A0A2K3KSW0"/>
<evidence type="ECO:0000313" key="3">
    <source>
        <dbReference type="Proteomes" id="UP000236291"/>
    </source>
</evidence>
<evidence type="ECO:0000256" key="1">
    <source>
        <dbReference type="SAM" id="MobiDB-lite"/>
    </source>
</evidence>
<feature type="non-terminal residue" evidence="2">
    <location>
        <position position="48"/>
    </location>
</feature>